<dbReference type="OrthoDB" id="485765at2759"/>
<dbReference type="EMBL" id="CAMXCT030005042">
    <property type="protein sequence ID" value="CAL4798508.1"/>
    <property type="molecule type" value="Genomic_DNA"/>
</dbReference>
<evidence type="ECO:0000313" key="6">
    <source>
        <dbReference type="Proteomes" id="UP001152797"/>
    </source>
</evidence>
<dbReference type="EMBL" id="CAMXCT020005042">
    <property type="protein sequence ID" value="CAL1164571.1"/>
    <property type="molecule type" value="Genomic_DNA"/>
</dbReference>
<gene>
    <name evidence="2" type="ORF">C1SCF055_LOCUS18804</name>
    <name evidence="3" type="ORF">C1SCF055_LOCUS36379</name>
</gene>
<keyword evidence="6" id="KW-1185">Reference proteome</keyword>
<name>A0A9P1DJ97_9DINO</name>
<dbReference type="AlphaFoldDB" id="A0A9P1DJ97"/>
<proteinExistence type="predicted"/>
<dbReference type="EMBL" id="CAMXCT010005042">
    <property type="protein sequence ID" value="CAI4011196.1"/>
    <property type="molecule type" value="Genomic_DNA"/>
</dbReference>
<evidence type="ECO:0000256" key="1">
    <source>
        <dbReference type="SAM" id="MobiDB-lite"/>
    </source>
</evidence>
<organism evidence="3">
    <name type="scientific">Cladocopium goreaui</name>
    <dbReference type="NCBI Taxonomy" id="2562237"/>
    <lineage>
        <taxon>Eukaryota</taxon>
        <taxon>Sar</taxon>
        <taxon>Alveolata</taxon>
        <taxon>Dinophyceae</taxon>
        <taxon>Suessiales</taxon>
        <taxon>Symbiodiniaceae</taxon>
        <taxon>Cladocopium</taxon>
    </lineage>
</organism>
<dbReference type="EMBL" id="CAMXCT030001652">
    <property type="protein sequence ID" value="CAL4779253.1"/>
    <property type="molecule type" value="Genomic_DNA"/>
</dbReference>
<dbReference type="EMBL" id="CAMXCT010001652">
    <property type="protein sequence ID" value="CAI3991941.1"/>
    <property type="molecule type" value="Genomic_DNA"/>
</dbReference>
<evidence type="ECO:0000313" key="3">
    <source>
        <dbReference type="EMBL" id="CAI4011196.1"/>
    </source>
</evidence>
<protein>
    <submittedName>
        <fullName evidence="5">E3 ubiquitin-protein ligase HERC6</fullName>
    </submittedName>
</protein>
<evidence type="ECO:0000313" key="5">
    <source>
        <dbReference type="EMBL" id="CAL4779253.1"/>
    </source>
</evidence>
<reference evidence="3" key="1">
    <citation type="submission" date="2022-10" db="EMBL/GenBank/DDBJ databases">
        <authorList>
            <person name="Chen Y."/>
            <person name="Dougan E. K."/>
            <person name="Chan C."/>
            <person name="Rhodes N."/>
            <person name="Thang M."/>
        </authorList>
    </citation>
    <scope>NUCLEOTIDE SEQUENCE</scope>
</reference>
<accession>A0A9P1DJ97</accession>
<evidence type="ECO:0000313" key="2">
    <source>
        <dbReference type="EMBL" id="CAI3991941.1"/>
    </source>
</evidence>
<sequence>MAVGPQISPQLSLSVPRLGPEASKVAVNGPVQSPRAQACSPAQRYPVAMAPAPAAPAAPLRARRSKVSFERPVAPLRSGEMSPADWSGSLRRGQGPLKPVKPEPPRSRSLSDLAQHLGLEEVELMGSPRATPSTPSRVKSVKAAQAAAPKAQMSHVSHVSPFGAKRRQSPRPYGPRADRDLWELEALQPSAEPSGVPFLETSEASESLPDYTGYNWPSEQFEPLGSMIRSLEFQVSALFELMDAHSAEADASVLEVINRKREAVDDTFQALKEAVWWTRP</sequence>
<feature type="region of interest" description="Disordered" evidence="1">
    <location>
        <begin position="71"/>
        <end position="177"/>
    </location>
</feature>
<dbReference type="Proteomes" id="UP001152797">
    <property type="component" value="Unassembled WGS sequence"/>
</dbReference>
<dbReference type="EMBL" id="CAMXCT020001652">
    <property type="protein sequence ID" value="CAL1145316.1"/>
    <property type="molecule type" value="Genomic_DNA"/>
</dbReference>
<reference evidence="4" key="2">
    <citation type="submission" date="2024-04" db="EMBL/GenBank/DDBJ databases">
        <authorList>
            <person name="Chen Y."/>
            <person name="Shah S."/>
            <person name="Dougan E. K."/>
            <person name="Thang M."/>
            <person name="Chan C."/>
        </authorList>
    </citation>
    <scope>NUCLEOTIDE SEQUENCE [LARGE SCALE GENOMIC DNA]</scope>
</reference>
<evidence type="ECO:0000313" key="4">
    <source>
        <dbReference type="EMBL" id="CAL1145316.1"/>
    </source>
</evidence>
<feature type="compositionally biased region" description="Low complexity" evidence="1">
    <location>
        <begin position="142"/>
        <end position="152"/>
    </location>
</feature>
<comment type="caution">
    <text evidence="3">The sequence shown here is derived from an EMBL/GenBank/DDBJ whole genome shotgun (WGS) entry which is preliminary data.</text>
</comment>